<dbReference type="InterPro" id="IPR002401">
    <property type="entry name" value="Cyt_P450_E_grp-I"/>
</dbReference>
<comment type="similarity">
    <text evidence="1 6">Belongs to the cytochrome P450 family.</text>
</comment>
<keyword evidence="2 5" id="KW-0479">Metal-binding</keyword>
<keyword evidence="7" id="KW-0732">Signal</keyword>
<evidence type="ECO:0000256" key="2">
    <source>
        <dbReference type="ARBA" id="ARBA00022723"/>
    </source>
</evidence>
<organism evidence="8 9">
    <name type="scientific">Didymosphaeria variabile</name>
    <dbReference type="NCBI Taxonomy" id="1932322"/>
    <lineage>
        <taxon>Eukaryota</taxon>
        <taxon>Fungi</taxon>
        <taxon>Dikarya</taxon>
        <taxon>Ascomycota</taxon>
        <taxon>Pezizomycotina</taxon>
        <taxon>Dothideomycetes</taxon>
        <taxon>Pleosporomycetidae</taxon>
        <taxon>Pleosporales</taxon>
        <taxon>Massarineae</taxon>
        <taxon>Didymosphaeriaceae</taxon>
        <taxon>Didymosphaeria</taxon>
    </lineage>
</organism>
<dbReference type="GO" id="GO:0020037">
    <property type="term" value="F:heme binding"/>
    <property type="evidence" value="ECO:0007669"/>
    <property type="project" value="InterPro"/>
</dbReference>
<dbReference type="PRINTS" id="PR00463">
    <property type="entry name" value="EP450I"/>
</dbReference>
<dbReference type="PANTHER" id="PTHR46300">
    <property type="entry name" value="P450, PUTATIVE (EUROFUNG)-RELATED-RELATED"/>
    <property type="match status" value="1"/>
</dbReference>
<dbReference type="PROSITE" id="PS00086">
    <property type="entry name" value="CYTOCHROME_P450"/>
    <property type="match status" value="1"/>
</dbReference>
<dbReference type="InterPro" id="IPR050364">
    <property type="entry name" value="Cytochrome_P450_fung"/>
</dbReference>
<comment type="cofactor">
    <cofactor evidence="5">
        <name>heme</name>
        <dbReference type="ChEBI" id="CHEBI:30413"/>
    </cofactor>
</comment>
<dbReference type="EMBL" id="JAPEUX010000009">
    <property type="protein sequence ID" value="KAJ4345199.1"/>
    <property type="molecule type" value="Genomic_DNA"/>
</dbReference>
<dbReference type="RefSeq" id="XP_056065363.1">
    <property type="nucleotide sequence ID" value="XM_056220060.1"/>
</dbReference>
<comment type="caution">
    <text evidence="8">The sequence shown here is derived from an EMBL/GenBank/DDBJ whole genome shotgun (WGS) entry which is preliminary data.</text>
</comment>
<sequence>MAVSGATIIAGLLVLLVAHQFLSNWQFNRKYKLPPVVPGWPLLGNALSMPFPAGMWGVEMAKKYGEMYTCYFGGKPYVFLNSSRVVNVLMEKRAAIYSSRPERPMTQGIMSGGARMLLMPHTNRWRNQRKIMHSILNGRSAETIFVPYQELEVKQLLYDLLKDPENFHVCNQRFSNSVITRVVFGRRSGLHDKQLKDILDLVEILGQYLFHPLKNLPDVFPWLHSLPKPLQWWRRGAEEYFNKARDLYKAEFDAFEKKLKSGTARPCFAAELVAGAEKKEFILDETEKLFVFSTLLEAGSDTSRNAITQSIAAMATNPGWVKKARRLLDEVCGENAERLPSLADRKRLPYMNAVVKEVLRWRPFIQTGVPHMLEKDDEYEGYRFPAGTQFAWNAYAIALNENDYKDPVAFNPDRFMDADLNSPLKGHWSFGTGRRVCVGYNVGANNIWLAVACLLYCFDVTEDPDHPIDTFNTVWDVHKDAPFKARIKPRSQAHVDLILNASKEALASDY</sequence>
<evidence type="ECO:0000256" key="4">
    <source>
        <dbReference type="ARBA" id="ARBA00023004"/>
    </source>
</evidence>
<evidence type="ECO:0008006" key="10">
    <source>
        <dbReference type="Google" id="ProtNLM"/>
    </source>
</evidence>
<evidence type="ECO:0000256" key="6">
    <source>
        <dbReference type="RuleBase" id="RU000461"/>
    </source>
</evidence>
<dbReference type="GO" id="GO:0005506">
    <property type="term" value="F:iron ion binding"/>
    <property type="evidence" value="ECO:0007669"/>
    <property type="project" value="InterPro"/>
</dbReference>
<accession>A0A9W9C5M5</accession>
<feature type="chain" id="PRO_5040945237" description="Cytochrome P450" evidence="7">
    <location>
        <begin position="19"/>
        <end position="510"/>
    </location>
</feature>
<dbReference type="InterPro" id="IPR001128">
    <property type="entry name" value="Cyt_P450"/>
</dbReference>
<dbReference type="Gene3D" id="1.10.630.10">
    <property type="entry name" value="Cytochrome P450"/>
    <property type="match status" value="1"/>
</dbReference>
<evidence type="ECO:0000256" key="3">
    <source>
        <dbReference type="ARBA" id="ARBA00023002"/>
    </source>
</evidence>
<feature type="binding site" description="axial binding residue" evidence="5">
    <location>
        <position position="437"/>
    </location>
    <ligand>
        <name>heme</name>
        <dbReference type="ChEBI" id="CHEBI:30413"/>
    </ligand>
    <ligandPart>
        <name>Fe</name>
        <dbReference type="ChEBI" id="CHEBI:18248"/>
    </ligandPart>
</feature>
<dbReference type="CDD" id="cd11065">
    <property type="entry name" value="CYP64-like"/>
    <property type="match status" value="1"/>
</dbReference>
<dbReference type="Pfam" id="PF00067">
    <property type="entry name" value="p450"/>
    <property type="match status" value="1"/>
</dbReference>
<keyword evidence="9" id="KW-1185">Reference proteome</keyword>
<gene>
    <name evidence="8" type="ORF">N0V89_011328</name>
</gene>
<evidence type="ECO:0000256" key="7">
    <source>
        <dbReference type="SAM" id="SignalP"/>
    </source>
</evidence>
<dbReference type="PANTHER" id="PTHR46300:SF12">
    <property type="entry name" value="P450, PUTATIVE (EUROFUNG)-RELATED"/>
    <property type="match status" value="1"/>
</dbReference>
<keyword evidence="3 6" id="KW-0560">Oxidoreductase</keyword>
<keyword evidence="5 6" id="KW-0349">Heme</keyword>
<dbReference type="PRINTS" id="PR00385">
    <property type="entry name" value="P450"/>
</dbReference>
<evidence type="ECO:0000256" key="5">
    <source>
        <dbReference type="PIRSR" id="PIRSR602401-1"/>
    </source>
</evidence>
<feature type="signal peptide" evidence="7">
    <location>
        <begin position="1"/>
        <end position="18"/>
    </location>
</feature>
<name>A0A9W9C5M5_9PLEO</name>
<reference evidence="8" key="1">
    <citation type="submission" date="2022-10" db="EMBL/GenBank/DDBJ databases">
        <title>Tapping the CABI collections for fungal endophytes: first genome assemblies for Collariella, Neodidymelliopsis, Ascochyta clinopodiicola, Didymella pomorum, Didymosphaeria variabile, Neocosmospora piperis and Neocucurbitaria cava.</title>
        <authorList>
            <person name="Hill R."/>
        </authorList>
    </citation>
    <scope>NUCLEOTIDE SEQUENCE</scope>
    <source>
        <strain evidence="8">IMI 356815</strain>
    </source>
</reference>
<evidence type="ECO:0000256" key="1">
    <source>
        <dbReference type="ARBA" id="ARBA00010617"/>
    </source>
</evidence>
<dbReference type="GeneID" id="80914858"/>
<dbReference type="OrthoDB" id="1103324at2759"/>
<dbReference type="GO" id="GO:0016705">
    <property type="term" value="F:oxidoreductase activity, acting on paired donors, with incorporation or reduction of molecular oxygen"/>
    <property type="evidence" value="ECO:0007669"/>
    <property type="project" value="InterPro"/>
</dbReference>
<dbReference type="SUPFAM" id="SSF48264">
    <property type="entry name" value="Cytochrome P450"/>
    <property type="match status" value="1"/>
</dbReference>
<keyword evidence="6" id="KW-0503">Monooxygenase</keyword>
<proteinExistence type="inferred from homology"/>
<evidence type="ECO:0000313" key="9">
    <source>
        <dbReference type="Proteomes" id="UP001140513"/>
    </source>
</evidence>
<dbReference type="InterPro" id="IPR036396">
    <property type="entry name" value="Cyt_P450_sf"/>
</dbReference>
<dbReference type="InterPro" id="IPR017972">
    <property type="entry name" value="Cyt_P450_CS"/>
</dbReference>
<dbReference type="GO" id="GO:0004497">
    <property type="term" value="F:monooxygenase activity"/>
    <property type="evidence" value="ECO:0007669"/>
    <property type="project" value="UniProtKB-KW"/>
</dbReference>
<dbReference type="Proteomes" id="UP001140513">
    <property type="component" value="Unassembled WGS sequence"/>
</dbReference>
<protein>
    <recommendedName>
        <fullName evidence="10">Cytochrome P450</fullName>
    </recommendedName>
</protein>
<evidence type="ECO:0000313" key="8">
    <source>
        <dbReference type="EMBL" id="KAJ4345199.1"/>
    </source>
</evidence>
<dbReference type="AlphaFoldDB" id="A0A9W9C5M5"/>
<keyword evidence="4 5" id="KW-0408">Iron</keyword>